<gene>
    <name evidence="2" type="ORF">METZ01_LOCUS21939</name>
</gene>
<dbReference type="SUPFAM" id="SSF158682">
    <property type="entry name" value="TerB-like"/>
    <property type="match status" value="1"/>
</dbReference>
<dbReference type="Gene3D" id="1.10.3680.10">
    <property type="entry name" value="TerB-like"/>
    <property type="match status" value="1"/>
</dbReference>
<dbReference type="EMBL" id="UINC01001051">
    <property type="protein sequence ID" value="SUZ69085.1"/>
    <property type="molecule type" value="Genomic_DNA"/>
</dbReference>
<proteinExistence type="predicted"/>
<dbReference type="InterPro" id="IPR029024">
    <property type="entry name" value="TerB-like"/>
</dbReference>
<feature type="transmembrane region" description="Helical" evidence="1">
    <location>
        <begin position="143"/>
        <end position="162"/>
    </location>
</feature>
<protein>
    <recommendedName>
        <fullName evidence="3">Co-chaperone DjlA N-terminal domain-containing protein</fullName>
    </recommendedName>
</protein>
<feature type="transmembrane region" description="Helical" evidence="1">
    <location>
        <begin position="72"/>
        <end position="94"/>
    </location>
</feature>
<sequence>MMEKIYSLLVKFNSLQFKYRTFISFFLVLVGILITDVLFNSYYSSIVNFLDHQFNIVFDDHKNVDLTFAPEIWGGVLAMVLGTLIIVIAIAAESSPKLMDLFVKDWMSLCYVWFLIIASLHSMVIMYYVEPLNRISSVILNTYVYLFFASIFALPYIFYILLYSKTSNVVATISGIIQNFIHKMETPSINSAMNDDIVIVEEYQKEIMGSLDQLDDLLSFIEFKETQTEIIREISTIIQMYIREKPGFNQNFFKLTPTIRGNATFRTYTEIQYQEMADTCTFYEIKTFRLLGNAYIKMIENDRFDIASLIPAELIDIGETCLEVEDDMILGNVNIRFNTLFRFAMKHAYKNNEPRNLYNLAFHYSNMIQEYIKADRVDMAKYCYDKFKFYANDIYKNSEKNPSLYFIVDTLTFELRKCQVLIHESGWSDEDQIDLLKLILQLDKPPGYSKEGVDKGILGGNNGTRRIQIGLALFYLSVDKKEFAAAIAEDYLDDLAYFDEKTFKQNANTQCFLLSIFGPTFWEDTDRGNLNIYFAPEKDQLEPFKELLFGLMDKRLEALERDAQFLSLEVDKLMQKRQKQDGYLNEADKERLEDLQRKISAREKPEEEEPSEWTVDHDVLYALLSIAFFADQEIDESEKNVIYETYGELVQDVTEDSFNIDFGTATKKFIELEKEDSRQKQYEISLVNIKASEAEPDQLQKMLTAFIDIANADEFIHENEVMLIQNAIDIWELDARINDPKSDERLKITS</sequence>
<dbReference type="AlphaFoldDB" id="A0A381PPW6"/>
<feature type="transmembrane region" description="Helical" evidence="1">
    <location>
        <begin position="21"/>
        <end position="43"/>
    </location>
</feature>
<keyword evidence="1" id="KW-0472">Membrane</keyword>
<evidence type="ECO:0000256" key="1">
    <source>
        <dbReference type="SAM" id="Phobius"/>
    </source>
</evidence>
<evidence type="ECO:0008006" key="3">
    <source>
        <dbReference type="Google" id="ProtNLM"/>
    </source>
</evidence>
<accession>A0A381PPW6</accession>
<evidence type="ECO:0000313" key="2">
    <source>
        <dbReference type="EMBL" id="SUZ69085.1"/>
    </source>
</evidence>
<name>A0A381PPW6_9ZZZZ</name>
<feature type="transmembrane region" description="Helical" evidence="1">
    <location>
        <begin position="106"/>
        <end position="128"/>
    </location>
</feature>
<reference evidence="2" key="1">
    <citation type="submission" date="2018-05" db="EMBL/GenBank/DDBJ databases">
        <authorList>
            <person name="Lanie J.A."/>
            <person name="Ng W.-L."/>
            <person name="Kazmierczak K.M."/>
            <person name="Andrzejewski T.M."/>
            <person name="Davidsen T.M."/>
            <person name="Wayne K.J."/>
            <person name="Tettelin H."/>
            <person name="Glass J.I."/>
            <person name="Rusch D."/>
            <person name="Podicherti R."/>
            <person name="Tsui H.-C.T."/>
            <person name="Winkler M.E."/>
        </authorList>
    </citation>
    <scope>NUCLEOTIDE SEQUENCE</scope>
</reference>
<keyword evidence="1" id="KW-1133">Transmembrane helix</keyword>
<organism evidence="2">
    <name type="scientific">marine metagenome</name>
    <dbReference type="NCBI Taxonomy" id="408172"/>
    <lineage>
        <taxon>unclassified sequences</taxon>
        <taxon>metagenomes</taxon>
        <taxon>ecological metagenomes</taxon>
    </lineage>
</organism>
<keyword evidence="1" id="KW-0812">Transmembrane</keyword>
<dbReference type="CDD" id="cd07177">
    <property type="entry name" value="terB_like"/>
    <property type="match status" value="1"/>
</dbReference>